<dbReference type="PROSITE" id="PS51257">
    <property type="entry name" value="PROKAR_LIPOPROTEIN"/>
    <property type="match status" value="1"/>
</dbReference>
<keyword evidence="4" id="KW-1185">Reference proteome</keyword>
<keyword evidence="1" id="KW-0812">Transmembrane</keyword>
<dbReference type="AlphaFoldDB" id="U6LBR0"/>
<name>U6LBR0_9EIME</name>
<feature type="transmembrane region" description="Helical" evidence="1">
    <location>
        <begin position="141"/>
        <end position="159"/>
    </location>
</feature>
<keyword evidence="1" id="KW-0472">Membrane</keyword>
<evidence type="ECO:0000256" key="1">
    <source>
        <dbReference type="SAM" id="Phobius"/>
    </source>
</evidence>
<dbReference type="EMBL" id="HG710451">
    <property type="protein sequence ID" value="CDJ46658.1"/>
    <property type="molecule type" value="Genomic_DNA"/>
</dbReference>
<evidence type="ECO:0000256" key="2">
    <source>
        <dbReference type="SAM" id="SignalP"/>
    </source>
</evidence>
<accession>U6LBR0</accession>
<reference evidence="3" key="2">
    <citation type="submission" date="2013-10" db="EMBL/GenBank/DDBJ databases">
        <authorList>
            <person name="Aslett M."/>
        </authorList>
    </citation>
    <scope>NUCLEOTIDE SEQUENCE [LARGE SCALE GENOMIC DNA]</scope>
    <source>
        <strain evidence="3">Houghton</strain>
    </source>
</reference>
<dbReference type="VEuPathDB" id="ToxoDB:EBH_0013080"/>
<dbReference type="Proteomes" id="UP000030750">
    <property type="component" value="Unassembled WGS sequence"/>
</dbReference>
<feature type="signal peptide" evidence="2">
    <location>
        <begin position="1"/>
        <end position="25"/>
    </location>
</feature>
<protein>
    <submittedName>
        <fullName evidence="3">Uncharacterized protein</fullName>
    </submittedName>
</protein>
<keyword evidence="2" id="KW-0732">Signal</keyword>
<keyword evidence="1" id="KW-1133">Transmembrane helix</keyword>
<sequence>MLLRSSLVLYALLACSFYGTRYSSAAVEVGVGEEVPPLVYEEGKSYRPPQSQDVMFVAPQYTFDVPGIRGLMRFIIGLGMLLGVIAYAHAVTYPKVMSIFDEFKLGVEQTTDKILGNEPRSRIDYLLKRAEGYAEKNPEEVAVLLGGISLGLLLMLWGTRALRKPRRATLIGY</sequence>
<reference evidence="3" key="1">
    <citation type="submission" date="2013-10" db="EMBL/GenBank/DDBJ databases">
        <title>Genomic analysis of the causative agents of coccidiosis in chickens.</title>
        <authorList>
            <person name="Reid A.J."/>
            <person name="Blake D."/>
            <person name="Billington K."/>
            <person name="Browne H."/>
            <person name="Dunn M."/>
            <person name="Hung S."/>
            <person name="Kawahara F."/>
            <person name="Miranda-Saavedra D."/>
            <person name="Mourier T."/>
            <person name="Nagra H."/>
            <person name="Otto T.D."/>
            <person name="Rawlings N."/>
            <person name="Sanchez A."/>
            <person name="Sanders M."/>
            <person name="Subramaniam C."/>
            <person name="Tay Y."/>
            <person name="Dear P."/>
            <person name="Doerig C."/>
            <person name="Gruber A."/>
            <person name="Parkinson J."/>
            <person name="Shirley M."/>
            <person name="Wan K.L."/>
            <person name="Berriman M."/>
            <person name="Tomley F."/>
            <person name="Pain A."/>
        </authorList>
    </citation>
    <scope>NUCLEOTIDE SEQUENCE [LARGE SCALE GENOMIC DNA]</scope>
    <source>
        <strain evidence="3">Houghton</strain>
    </source>
</reference>
<proteinExistence type="predicted"/>
<feature type="chain" id="PRO_5004672363" evidence="2">
    <location>
        <begin position="26"/>
        <end position="173"/>
    </location>
</feature>
<gene>
    <name evidence="3" type="ORF">EBH_0013080</name>
</gene>
<organism evidence="3 4">
    <name type="scientific">Eimeria brunetti</name>
    <dbReference type="NCBI Taxonomy" id="51314"/>
    <lineage>
        <taxon>Eukaryota</taxon>
        <taxon>Sar</taxon>
        <taxon>Alveolata</taxon>
        <taxon>Apicomplexa</taxon>
        <taxon>Conoidasida</taxon>
        <taxon>Coccidia</taxon>
        <taxon>Eucoccidiorida</taxon>
        <taxon>Eimeriorina</taxon>
        <taxon>Eimeriidae</taxon>
        <taxon>Eimeria</taxon>
    </lineage>
</organism>
<evidence type="ECO:0000313" key="4">
    <source>
        <dbReference type="Proteomes" id="UP000030750"/>
    </source>
</evidence>
<evidence type="ECO:0000313" key="3">
    <source>
        <dbReference type="EMBL" id="CDJ46658.1"/>
    </source>
</evidence>
<feature type="transmembrane region" description="Helical" evidence="1">
    <location>
        <begin position="71"/>
        <end position="90"/>
    </location>
</feature>